<dbReference type="Proteomes" id="UP000005950">
    <property type="component" value="Unassembled WGS sequence"/>
</dbReference>
<evidence type="ECO:0000256" key="2">
    <source>
        <dbReference type="ARBA" id="ARBA00022475"/>
    </source>
</evidence>
<dbReference type="UniPathway" id="UPA00665"/>
<evidence type="ECO:0000256" key="3">
    <source>
        <dbReference type="ARBA" id="ARBA00022670"/>
    </source>
</evidence>
<dbReference type="HAMAP" id="MF_00161">
    <property type="entry name" value="LspA"/>
    <property type="match status" value="1"/>
</dbReference>
<feature type="active site" evidence="9">
    <location>
        <position position="135"/>
    </location>
</feature>
<keyword evidence="7 9" id="KW-1133">Transmembrane helix</keyword>
<comment type="catalytic activity">
    <reaction evidence="9 10">
        <text>Release of signal peptides from bacterial membrane prolipoproteins. Hydrolyzes -Xaa-Yaa-Zaa-|-(S,diacylglyceryl)Cys-, in which Xaa is hydrophobic (preferably Leu), and Yaa (Ala or Ser) and Zaa (Gly or Ala) have small, neutral side chains.</text>
        <dbReference type="EC" id="3.4.23.36"/>
    </reaction>
</comment>
<comment type="pathway">
    <text evidence="9">Protein modification; lipoprotein biosynthesis (signal peptide cleavage).</text>
</comment>
<dbReference type="Pfam" id="PF01252">
    <property type="entry name" value="Peptidase_A8"/>
    <property type="match status" value="1"/>
</dbReference>
<evidence type="ECO:0000256" key="10">
    <source>
        <dbReference type="RuleBase" id="RU000594"/>
    </source>
</evidence>
<dbReference type="EMBL" id="ACCF01000109">
    <property type="protein sequence ID" value="EEF67864.1"/>
    <property type="molecule type" value="Genomic_DNA"/>
</dbReference>
<dbReference type="AlphaFoldDB" id="B9Y835"/>
<evidence type="ECO:0000256" key="5">
    <source>
        <dbReference type="ARBA" id="ARBA00022750"/>
    </source>
</evidence>
<comment type="function">
    <text evidence="9 10">This protein specifically catalyzes the removal of signal peptides from prolipoproteins.</text>
</comment>
<keyword evidence="4 9" id="KW-0812">Transmembrane</keyword>
<evidence type="ECO:0000256" key="1">
    <source>
        <dbReference type="ARBA" id="ARBA00006139"/>
    </source>
</evidence>
<proteinExistence type="inferred from homology"/>
<sequence length="158" mass="17839">MVEVMKLKEILLLAGVLALDMLTKFWVQSTMTLGQSIPVIRGFFNITYAQNTGAAWSLLEGKMMFFYIITAVAVVGFSWYLWKTDKKETWTRLATVLVIGGALGNLIDRVAFHYVRDFLDFIIFGYDFPIFNVADMALCVGVGLLILITLIRPEGEKQ</sequence>
<keyword evidence="2 9" id="KW-1003">Cell membrane</keyword>
<evidence type="ECO:0000256" key="9">
    <source>
        <dbReference type="HAMAP-Rule" id="MF_00161"/>
    </source>
</evidence>
<dbReference type="GO" id="GO:0004190">
    <property type="term" value="F:aspartic-type endopeptidase activity"/>
    <property type="evidence" value="ECO:0007669"/>
    <property type="project" value="UniProtKB-UniRule"/>
</dbReference>
<dbReference type="PANTHER" id="PTHR33695:SF1">
    <property type="entry name" value="LIPOPROTEIN SIGNAL PEPTIDASE"/>
    <property type="match status" value="1"/>
</dbReference>
<dbReference type="EC" id="3.4.23.36" evidence="9"/>
<keyword evidence="6 9" id="KW-0378">Hydrolase</keyword>
<comment type="subcellular location">
    <subcellularLocation>
        <location evidence="9">Cell membrane</location>
        <topology evidence="9">Multi-pass membrane protein</topology>
    </subcellularLocation>
</comment>
<feature type="transmembrane region" description="Helical" evidence="9">
    <location>
        <begin position="94"/>
        <end position="115"/>
    </location>
</feature>
<keyword evidence="8 9" id="KW-0472">Membrane</keyword>
<evidence type="ECO:0000256" key="6">
    <source>
        <dbReference type="ARBA" id="ARBA00022801"/>
    </source>
</evidence>
<evidence type="ECO:0000256" key="11">
    <source>
        <dbReference type="RuleBase" id="RU004181"/>
    </source>
</evidence>
<dbReference type="STRING" id="545696.HOLDEFILI_01981"/>
<feature type="active site" evidence="9">
    <location>
        <position position="117"/>
    </location>
</feature>
<evidence type="ECO:0000256" key="8">
    <source>
        <dbReference type="ARBA" id="ARBA00023136"/>
    </source>
</evidence>
<dbReference type="PROSITE" id="PS00855">
    <property type="entry name" value="SPASE_II"/>
    <property type="match status" value="1"/>
</dbReference>
<dbReference type="GO" id="GO:0005886">
    <property type="term" value="C:plasma membrane"/>
    <property type="evidence" value="ECO:0007669"/>
    <property type="project" value="UniProtKB-SubCell"/>
</dbReference>
<organism evidence="12 13">
    <name type="scientific">Holdemania filiformis DSM 12042</name>
    <dbReference type="NCBI Taxonomy" id="545696"/>
    <lineage>
        <taxon>Bacteria</taxon>
        <taxon>Bacillati</taxon>
        <taxon>Bacillota</taxon>
        <taxon>Erysipelotrichia</taxon>
        <taxon>Erysipelotrichales</taxon>
        <taxon>Erysipelotrichaceae</taxon>
        <taxon>Holdemania</taxon>
    </lineage>
</organism>
<dbReference type="PRINTS" id="PR00781">
    <property type="entry name" value="LIPOSIGPTASE"/>
</dbReference>
<dbReference type="NCBIfam" id="TIGR00077">
    <property type="entry name" value="lspA"/>
    <property type="match status" value="1"/>
</dbReference>
<accession>B9Y835</accession>
<keyword evidence="5 9" id="KW-0064">Aspartyl protease</keyword>
<feature type="transmembrane region" description="Helical" evidence="9">
    <location>
        <begin position="130"/>
        <end position="151"/>
    </location>
</feature>
<dbReference type="HOGENOM" id="CLU_083252_3_0_9"/>
<gene>
    <name evidence="9 12" type="primary">lspA</name>
    <name evidence="12" type="ORF">HOLDEFILI_01981</name>
</gene>
<dbReference type="eggNOG" id="COG0597">
    <property type="taxonomic scope" value="Bacteria"/>
</dbReference>
<dbReference type="GO" id="GO:0006508">
    <property type="term" value="P:proteolysis"/>
    <property type="evidence" value="ECO:0007669"/>
    <property type="project" value="UniProtKB-KW"/>
</dbReference>
<name>B9Y835_9FIRM</name>
<protein>
    <recommendedName>
        <fullName evidence="9">Lipoprotein signal peptidase</fullName>
        <ecNumber evidence="9">3.4.23.36</ecNumber>
    </recommendedName>
    <alternativeName>
        <fullName evidence="9">Prolipoprotein signal peptidase</fullName>
    </alternativeName>
    <alternativeName>
        <fullName evidence="9">Signal peptidase II</fullName>
        <shortName evidence="9">SPase II</shortName>
    </alternativeName>
</protein>
<dbReference type="InterPro" id="IPR001872">
    <property type="entry name" value="Peptidase_A8"/>
</dbReference>
<evidence type="ECO:0000313" key="12">
    <source>
        <dbReference type="EMBL" id="EEF67864.1"/>
    </source>
</evidence>
<reference evidence="12 13" key="2">
    <citation type="submission" date="2009-02" db="EMBL/GenBank/DDBJ databases">
        <title>Draft genome sequence of Holdemania filiformis DSM 12042.</title>
        <authorList>
            <person name="Sudarsanam P."/>
            <person name="Ley R."/>
            <person name="Guruge J."/>
            <person name="Turnbaugh P.J."/>
            <person name="Mahowald M."/>
            <person name="Liep D."/>
            <person name="Gordon J."/>
        </authorList>
    </citation>
    <scope>NUCLEOTIDE SEQUENCE [LARGE SCALE GENOMIC DNA]</scope>
    <source>
        <strain evidence="12 13">DSM 12042</strain>
    </source>
</reference>
<keyword evidence="3 9" id="KW-0645">Protease</keyword>
<reference evidence="12 13" key="1">
    <citation type="submission" date="2008-12" db="EMBL/GenBank/DDBJ databases">
        <authorList>
            <person name="Fulton L."/>
            <person name="Clifton S."/>
            <person name="Fulton B."/>
            <person name="Xu J."/>
            <person name="Minx P."/>
            <person name="Pepin K.H."/>
            <person name="Johnson M."/>
            <person name="Bhonagiri V."/>
            <person name="Nash W.E."/>
            <person name="Mardis E.R."/>
            <person name="Wilson R.K."/>
        </authorList>
    </citation>
    <scope>NUCLEOTIDE SEQUENCE [LARGE SCALE GENOMIC DNA]</scope>
    <source>
        <strain evidence="12 13">DSM 12042</strain>
    </source>
</reference>
<dbReference type="PANTHER" id="PTHR33695">
    <property type="entry name" value="LIPOPROTEIN SIGNAL PEPTIDASE"/>
    <property type="match status" value="1"/>
</dbReference>
<comment type="caution">
    <text evidence="9">Lacks conserved residue(s) required for the propagation of feature annotation.</text>
</comment>
<evidence type="ECO:0000313" key="13">
    <source>
        <dbReference type="Proteomes" id="UP000005950"/>
    </source>
</evidence>
<evidence type="ECO:0000256" key="7">
    <source>
        <dbReference type="ARBA" id="ARBA00022989"/>
    </source>
</evidence>
<comment type="caution">
    <text evidence="12">The sequence shown here is derived from an EMBL/GenBank/DDBJ whole genome shotgun (WGS) entry which is preliminary data.</text>
</comment>
<feature type="transmembrane region" description="Helical" evidence="9">
    <location>
        <begin position="64"/>
        <end position="82"/>
    </location>
</feature>
<evidence type="ECO:0000256" key="4">
    <source>
        <dbReference type="ARBA" id="ARBA00022692"/>
    </source>
</evidence>
<comment type="similarity">
    <text evidence="1 9 11">Belongs to the peptidase A8 family.</text>
</comment>